<feature type="compositionally biased region" description="Basic and acidic residues" evidence="1">
    <location>
        <begin position="72"/>
        <end position="103"/>
    </location>
</feature>
<evidence type="ECO:0000313" key="2">
    <source>
        <dbReference type="EMBL" id="VAV82491.1"/>
    </source>
</evidence>
<protein>
    <recommendedName>
        <fullName evidence="3">TIGR02757 family protein</fullName>
    </recommendedName>
</protein>
<dbReference type="SUPFAM" id="SSF48150">
    <property type="entry name" value="DNA-glycosylase"/>
    <property type="match status" value="1"/>
</dbReference>
<name>A0A3B0QPK7_9ZZZZ</name>
<organism evidence="2">
    <name type="scientific">hydrothermal vent metagenome</name>
    <dbReference type="NCBI Taxonomy" id="652676"/>
    <lineage>
        <taxon>unclassified sequences</taxon>
        <taxon>metagenomes</taxon>
        <taxon>ecological metagenomes</taxon>
    </lineage>
</organism>
<evidence type="ECO:0008006" key="3">
    <source>
        <dbReference type="Google" id="ProtNLM"/>
    </source>
</evidence>
<dbReference type="InterPro" id="IPR023170">
    <property type="entry name" value="HhH_base_excis_C"/>
</dbReference>
<dbReference type="NCBIfam" id="TIGR02757">
    <property type="entry name" value="TIGR02757 family protein"/>
    <property type="match status" value="1"/>
</dbReference>
<dbReference type="GO" id="GO:0003824">
    <property type="term" value="F:catalytic activity"/>
    <property type="evidence" value="ECO:0007669"/>
    <property type="project" value="InterPro"/>
</dbReference>
<sequence length="327" mass="36936">MDFKKLKTHLDRLYATFDESYLDSDPLVFVHNYKERLDREIVGLLASSLAYGRVDTIKKSISKILTLMGHSPAEHSPAEHSPAEHSPAEHSPAEHSPAEHSPAEHSPVGPSPSEFVMALDPKKEKKRFADFKHRFNDGRDVLCLLYIMRQMIEQSGSIGEFFMAGYSPEDANIKNALTSFTERALRLDSAGLYGTKKIPEKAYLRFFFPSPASGSACKRLNLYLRWMVRHGDNLDLGLWKGVAPSKLVIPLDTHIARISRFIGLTSKKSPGWTMAEEITESLKKLDPEDPVKYDFAICRLGILEECTTRRDPVKCKRCRIEGICITK</sequence>
<accession>A0A3B0QPK7</accession>
<reference evidence="2" key="1">
    <citation type="submission" date="2018-06" db="EMBL/GenBank/DDBJ databases">
        <authorList>
            <person name="Zhirakovskaya E."/>
        </authorList>
    </citation>
    <scope>NUCLEOTIDE SEQUENCE</scope>
</reference>
<dbReference type="Pfam" id="PF09674">
    <property type="entry name" value="DUF2400"/>
    <property type="match status" value="2"/>
</dbReference>
<evidence type="ECO:0000256" key="1">
    <source>
        <dbReference type="SAM" id="MobiDB-lite"/>
    </source>
</evidence>
<proteinExistence type="predicted"/>
<dbReference type="InterPro" id="IPR014127">
    <property type="entry name" value="CHP02757"/>
</dbReference>
<dbReference type="InterPro" id="IPR011257">
    <property type="entry name" value="DNA_glycosylase"/>
</dbReference>
<feature type="region of interest" description="Disordered" evidence="1">
    <location>
        <begin position="71"/>
        <end position="112"/>
    </location>
</feature>
<gene>
    <name evidence="2" type="ORF">MNBD_DELTA01-1157</name>
</gene>
<dbReference type="EMBL" id="UOEA01000020">
    <property type="protein sequence ID" value="VAV82491.1"/>
    <property type="molecule type" value="Genomic_DNA"/>
</dbReference>
<dbReference type="AlphaFoldDB" id="A0A3B0QPK7"/>
<dbReference type="GO" id="GO:0006281">
    <property type="term" value="P:DNA repair"/>
    <property type="evidence" value="ECO:0007669"/>
    <property type="project" value="InterPro"/>
</dbReference>
<dbReference type="Gene3D" id="1.10.1670.10">
    <property type="entry name" value="Helix-hairpin-Helix base-excision DNA repair enzymes (C-terminal)"/>
    <property type="match status" value="1"/>
</dbReference>